<dbReference type="Gene3D" id="3.40.50.11060">
    <property type="entry name" value="GTPase HflX, N-terminal domain"/>
    <property type="match status" value="1"/>
</dbReference>
<keyword evidence="1 6" id="KW-0963">Cytoplasm</keyword>
<dbReference type="GO" id="GO:0005737">
    <property type="term" value="C:cytoplasm"/>
    <property type="evidence" value="ECO:0007669"/>
    <property type="project" value="UniProtKB-SubCell"/>
</dbReference>
<feature type="binding site" evidence="8">
    <location>
        <position position="219"/>
    </location>
    <ligand>
        <name>Mg(2+)</name>
        <dbReference type="ChEBI" id="CHEBI:18420"/>
    </ligand>
</feature>
<dbReference type="Pfam" id="PF01926">
    <property type="entry name" value="MMR_HSR1"/>
    <property type="match status" value="1"/>
</dbReference>
<dbReference type="PIRSF" id="PIRSF006809">
    <property type="entry name" value="GTP-binding_hflX_prd"/>
    <property type="match status" value="1"/>
</dbReference>
<evidence type="ECO:0000256" key="6">
    <source>
        <dbReference type="HAMAP-Rule" id="MF_00900"/>
    </source>
</evidence>
<evidence type="ECO:0000256" key="9">
    <source>
        <dbReference type="SAM" id="Coils"/>
    </source>
</evidence>
<dbReference type="AlphaFoldDB" id="D5MET7"/>
<feature type="domain" description="Hflx-type G" evidence="10">
    <location>
        <begin position="206"/>
        <end position="373"/>
    </location>
</feature>
<sequence length="389" mass="43002">MKGTIASALVGEPRERALLVGIHRKRDPRWEAEDSLDELARLAGSAGAVVIGTILQDRDVPDPRYLIGKGKAQEIKAQWGGKVDLLVIDEELSGSQQRSLEELTGWKTVDRPLLILDIFSQRARSREGKLQVELAQLDYRLPRLVGMGTQLSRLGGGIGTRGPGETQLETDRRTIRRRMAKIREELAKVRRHRALLRRPRKRHAIPIVALVGYTNAGKSTLFNALTHSGVQTDDALFVTLDPILRRVTMADGFGFLLSDTVGFIRRLPEQLVTAFKATLEELDEADLLLHVIDASHPQVMEQKEAVDTILRELGLSTKPIVEVFNKMDRLTGGIGQSFIGGKTIVPRVAISALTGYGLDRLLQTVRESLAPTASQARGYDRLPYPAAHA</sequence>
<evidence type="ECO:0000256" key="4">
    <source>
        <dbReference type="ARBA" id="ARBA00022842"/>
    </source>
</evidence>
<dbReference type="GO" id="GO:0005525">
    <property type="term" value="F:GTP binding"/>
    <property type="evidence" value="ECO:0007669"/>
    <property type="project" value="UniProtKB-UniRule"/>
</dbReference>
<evidence type="ECO:0000256" key="8">
    <source>
        <dbReference type="PIRSR" id="PIRSR006809-2"/>
    </source>
</evidence>
<keyword evidence="2 8" id="KW-0479">Metal-binding</keyword>
<dbReference type="GO" id="GO:0003924">
    <property type="term" value="F:GTPase activity"/>
    <property type="evidence" value="ECO:0007669"/>
    <property type="project" value="UniProtKB-UniRule"/>
</dbReference>
<reference evidence="11 12" key="1">
    <citation type="journal article" date="2010" name="Nature">
        <title>Nitrite-driven anaerobic methane oxidation by oxygenic bacteria.</title>
        <authorList>
            <person name="Ettwig K.F."/>
            <person name="Butler M.K."/>
            <person name="Le Paslier D."/>
            <person name="Pelletier E."/>
            <person name="Mangenot S."/>
            <person name="Kuypers M.M.M."/>
            <person name="Schreiber F."/>
            <person name="Dutilh B.E."/>
            <person name="Zedelius J."/>
            <person name="de Beer D."/>
            <person name="Gloerich J."/>
            <person name="Wessels H.J.C.T."/>
            <person name="van Allen T."/>
            <person name="Luesken F."/>
            <person name="Wu M."/>
            <person name="van de Pas-Schoonen K.T."/>
            <person name="Op den Camp H.J.M."/>
            <person name="Janssen-Megens E.M."/>
            <person name="Francoijs K-J."/>
            <person name="Stunnenberg H."/>
            <person name="Weissenbach J."/>
            <person name="Jetten M.S.M."/>
            <person name="Strous M."/>
        </authorList>
    </citation>
    <scope>NUCLEOTIDE SEQUENCE [LARGE SCALE GENOMIC DNA]</scope>
</reference>
<dbReference type="GO" id="GO:0043022">
    <property type="term" value="F:ribosome binding"/>
    <property type="evidence" value="ECO:0007669"/>
    <property type="project" value="TreeGrafter"/>
</dbReference>
<dbReference type="InterPro" id="IPR030394">
    <property type="entry name" value="G_HFLX_dom"/>
</dbReference>
<dbReference type="CDD" id="cd01878">
    <property type="entry name" value="HflX"/>
    <property type="match status" value="1"/>
</dbReference>
<accession>D5MET7</accession>
<dbReference type="Gene3D" id="3.40.50.300">
    <property type="entry name" value="P-loop containing nucleotide triphosphate hydrolases"/>
    <property type="match status" value="1"/>
</dbReference>
<comment type="function">
    <text evidence="6">GTPase that associates with the 50S ribosomal subunit and may have a role during protein synthesis or ribosome biogenesis.</text>
</comment>
<feature type="binding site" evidence="8">
    <location>
        <position position="239"/>
    </location>
    <ligand>
        <name>Mg(2+)</name>
        <dbReference type="ChEBI" id="CHEBI:18420"/>
    </ligand>
</feature>
<evidence type="ECO:0000256" key="1">
    <source>
        <dbReference type="ARBA" id="ARBA00022490"/>
    </source>
</evidence>
<dbReference type="HOGENOM" id="CLU_019597_2_2_0"/>
<gene>
    <name evidence="6 11" type="primary">hflX</name>
    <name evidence="11" type="ORF">DAMO_1206</name>
</gene>
<dbReference type="Gene3D" id="6.10.250.2860">
    <property type="match status" value="1"/>
</dbReference>
<dbReference type="STRING" id="671143.DAMO_1206"/>
<dbReference type="InterPro" id="IPR032305">
    <property type="entry name" value="GTP-bd_M"/>
</dbReference>
<dbReference type="InterPro" id="IPR042108">
    <property type="entry name" value="GTPase_HflX_N_sf"/>
</dbReference>
<dbReference type="Proteomes" id="UP000006898">
    <property type="component" value="Chromosome"/>
</dbReference>
<comment type="subcellular location">
    <subcellularLocation>
        <location evidence="6">Cytoplasm</location>
    </subcellularLocation>
    <text evidence="6">May associate with membranes.</text>
</comment>
<dbReference type="HAMAP" id="MF_00900">
    <property type="entry name" value="GTPase_HflX"/>
    <property type="match status" value="1"/>
</dbReference>
<dbReference type="PATRIC" id="fig|671143.5.peg.1057"/>
<feature type="binding site" evidence="7">
    <location>
        <begin position="259"/>
        <end position="262"/>
    </location>
    <ligand>
        <name>GTP</name>
        <dbReference type="ChEBI" id="CHEBI:37565"/>
    </ligand>
</feature>
<dbReference type="EMBL" id="FP565575">
    <property type="protein sequence ID" value="CBE68266.1"/>
    <property type="molecule type" value="Genomic_DNA"/>
</dbReference>
<dbReference type="KEGG" id="mox:DAMO_1206"/>
<feature type="binding site" evidence="7">
    <location>
        <begin position="351"/>
        <end position="353"/>
    </location>
    <ligand>
        <name>GTP</name>
        <dbReference type="ChEBI" id="CHEBI:37565"/>
    </ligand>
</feature>
<name>D5MET7_METO1</name>
<dbReference type="FunFam" id="3.40.50.11060:FF:000001">
    <property type="entry name" value="GTPase HflX"/>
    <property type="match status" value="1"/>
</dbReference>
<dbReference type="InterPro" id="IPR027417">
    <property type="entry name" value="P-loop_NTPase"/>
</dbReference>
<dbReference type="InterPro" id="IPR016496">
    <property type="entry name" value="GTPase_HflX"/>
</dbReference>
<comment type="cofactor">
    <cofactor evidence="8">
        <name>Mg(2+)</name>
        <dbReference type="ChEBI" id="CHEBI:18420"/>
    </cofactor>
</comment>
<proteinExistence type="inferred from homology"/>
<dbReference type="PANTHER" id="PTHR10229">
    <property type="entry name" value="GTP-BINDING PROTEIN HFLX"/>
    <property type="match status" value="1"/>
</dbReference>
<evidence type="ECO:0000256" key="5">
    <source>
        <dbReference type="ARBA" id="ARBA00023134"/>
    </source>
</evidence>
<keyword evidence="5 6" id="KW-0342">GTP-binding</keyword>
<protein>
    <recommendedName>
        <fullName evidence="6">GTPase HflX</fullName>
    </recommendedName>
    <alternativeName>
        <fullName evidence="6">GTP-binding protein HflX</fullName>
    </alternativeName>
</protein>
<dbReference type="PANTHER" id="PTHR10229:SF0">
    <property type="entry name" value="GTP-BINDING PROTEIN 6-RELATED"/>
    <property type="match status" value="1"/>
</dbReference>
<dbReference type="SUPFAM" id="SSF52540">
    <property type="entry name" value="P-loop containing nucleoside triphosphate hydrolases"/>
    <property type="match status" value="1"/>
</dbReference>
<dbReference type="eggNOG" id="COG2262">
    <property type="taxonomic scope" value="Bacteria"/>
</dbReference>
<comment type="subunit">
    <text evidence="6">Monomer. Associates with the 50S ribosomal subunit.</text>
</comment>
<evidence type="ECO:0000256" key="7">
    <source>
        <dbReference type="PIRSR" id="PIRSR006809-1"/>
    </source>
</evidence>
<evidence type="ECO:0000256" key="3">
    <source>
        <dbReference type="ARBA" id="ARBA00022741"/>
    </source>
</evidence>
<dbReference type="InterPro" id="IPR006073">
    <property type="entry name" value="GTP-bd"/>
</dbReference>
<feature type="binding site" evidence="7">
    <location>
        <begin position="237"/>
        <end position="241"/>
    </location>
    <ligand>
        <name>GTP</name>
        <dbReference type="ChEBI" id="CHEBI:37565"/>
    </ligand>
</feature>
<keyword evidence="4 8" id="KW-0460">Magnesium</keyword>
<dbReference type="PROSITE" id="PS51705">
    <property type="entry name" value="G_HFLX"/>
    <property type="match status" value="1"/>
</dbReference>
<keyword evidence="3 6" id="KW-0547">Nucleotide-binding</keyword>
<comment type="similarity">
    <text evidence="6">Belongs to the TRAFAC class OBG-HflX-like GTPase superfamily. HflX GTPase family.</text>
</comment>
<evidence type="ECO:0000256" key="2">
    <source>
        <dbReference type="ARBA" id="ARBA00022723"/>
    </source>
</evidence>
<dbReference type="PRINTS" id="PR00326">
    <property type="entry name" value="GTP1OBG"/>
</dbReference>
<feature type="binding site" evidence="7">
    <location>
        <begin position="212"/>
        <end position="219"/>
    </location>
    <ligand>
        <name>GTP</name>
        <dbReference type="ChEBI" id="CHEBI:37565"/>
    </ligand>
</feature>
<feature type="binding site" evidence="7">
    <location>
        <begin position="325"/>
        <end position="328"/>
    </location>
    <ligand>
        <name>GTP</name>
        <dbReference type="ChEBI" id="CHEBI:37565"/>
    </ligand>
</feature>
<feature type="coiled-coil region" evidence="9">
    <location>
        <begin position="165"/>
        <end position="192"/>
    </location>
</feature>
<keyword evidence="9" id="KW-0175">Coiled coil</keyword>
<dbReference type="Pfam" id="PF13167">
    <property type="entry name" value="GTP-bdg_N"/>
    <property type="match status" value="1"/>
</dbReference>
<evidence type="ECO:0000313" key="11">
    <source>
        <dbReference type="EMBL" id="CBE68266.1"/>
    </source>
</evidence>
<evidence type="ECO:0000259" key="10">
    <source>
        <dbReference type="PROSITE" id="PS51705"/>
    </source>
</evidence>
<dbReference type="GO" id="GO:0046872">
    <property type="term" value="F:metal ion binding"/>
    <property type="evidence" value="ECO:0007669"/>
    <property type="project" value="UniProtKB-KW"/>
</dbReference>
<evidence type="ECO:0000313" key="12">
    <source>
        <dbReference type="Proteomes" id="UP000006898"/>
    </source>
</evidence>
<organism evidence="11 12">
    <name type="scientific">Methylomirabilis oxygeniifera</name>
    <dbReference type="NCBI Taxonomy" id="671143"/>
    <lineage>
        <taxon>Bacteria</taxon>
        <taxon>Candidatus Methylomirabilota</taxon>
        <taxon>Candidatus Methylomirabilia</taxon>
        <taxon>Candidatus Methylomirabilales</taxon>
        <taxon>Candidatus Methylomirabilaceae</taxon>
        <taxon>Candidatus Methylomirabilis</taxon>
    </lineage>
</organism>
<dbReference type="Pfam" id="PF16360">
    <property type="entry name" value="GTP-bdg_M"/>
    <property type="match status" value="1"/>
</dbReference>
<dbReference type="NCBIfam" id="TIGR03156">
    <property type="entry name" value="GTP_HflX"/>
    <property type="match status" value="1"/>
</dbReference>
<dbReference type="InterPro" id="IPR025121">
    <property type="entry name" value="GTPase_HflX_N"/>
</dbReference>